<keyword evidence="2" id="KW-0812">Transmembrane</keyword>
<keyword evidence="4" id="KW-1185">Reference proteome</keyword>
<evidence type="ECO:0000256" key="1">
    <source>
        <dbReference type="SAM" id="MobiDB-lite"/>
    </source>
</evidence>
<dbReference type="AlphaFoldDB" id="A0A078BBN3"/>
<dbReference type="EMBL" id="CCKQ01019605">
    <property type="protein sequence ID" value="CDW91621.1"/>
    <property type="molecule type" value="Genomic_DNA"/>
</dbReference>
<keyword evidence="2" id="KW-1133">Transmembrane helix</keyword>
<evidence type="ECO:0000313" key="4">
    <source>
        <dbReference type="Proteomes" id="UP000039865"/>
    </source>
</evidence>
<evidence type="ECO:0000256" key="2">
    <source>
        <dbReference type="SAM" id="Phobius"/>
    </source>
</evidence>
<gene>
    <name evidence="3" type="primary">Contig11854.g12677</name>
    <name evidence="3" type="ORF">STYLEM_20779</name>
</gene>
<feature type="transmembrane region" description="Helical" evidence="2">
    <location>
        <begin position="343"/>
        <end position="364"/>
    </location>
</feature>
<feature type="transmembrane region" description="Helical" evidence="2">
    <location>
        <begin position="29"/>
        <end position="53"/>
    </location>
</feature>
<evidence type="ECO:0000313" key="3">
    <source>
        <dbReference type="EMBL" id="CDW91621.1"/>
    </source>
</evidence>
<name>A0A078BBN3_STYLE</name>
<feature type="region of interest" description="Disordered" evidence="1">
    <location>
        <begin position="58"/>
        <end position="83"/>
    </location>
</feature>
<accession>A0A078BBN3</accession>
<dbReference type="Proteomes" id="UP000039865">
    <property type="component" value="Unassembled WGS sequence"/>
</dbReference>
<keyword evidence="2" id="KW-0472">Membrane</keyword>
<dbReference type="OrthoDB" id="10559239at2759"/>
<sequence length="383" mass="44095">MKRLDRIVEQDPLKFKKFDGGGGGKSSKLLYLFLVGVFVLLILSFVFYVLAYMTSDSDPEPVVQTKNNPNNADDDDEYSNDLPPPVVRGDVFSDRSKIADSLTKVQVGLRIMPSQNDEQGIIMMHWTDEQNAQEKQLGDKVDLGDHYFLFQDTQFYFPVLKYNPDYVPFGDAASFCIHLQWIKRDMRRMYDMYKTVQGFPTCQNAINPKFRWQAEDPKTGVDFKVWSQEKFDAGSESECSSMGGVYRALKFGEGGRCYLYNIVKRICLMVAYTEHPETASYTWEYRGGCYQGGSIAVYERAYPGEEYHFDSIPIEVREDESLYNALGNVEAEVNSTVSPVFNYISYFCLFMAFVSGILFAIFFYKQWKGDDTNMRHQPQVDEQ</sequence>
<organism evidence="3 4">
    <name type="scientific">Stylonychia lemnae</name>
    <name type="common">Ciliate</name>
    <dbReference type="NCBI Taxonomy" id="5949"/>
    <lineage>
        <taxon>Eukaryota</taxon>
        <taxon>Sar</taxon>
        <taxon>Alveolata</taxon>
        <taxon>Ciliophora</taxon>
        <taxon>Intramacronucleata</taxon>
        <taxon>Spirotrichea</taxon>
        <taxon>Stichotrichia</taxon>
        <taxon>Sporadotrichida</taxon>
        <taxon>Oxytrichidae</taxon>
        <taxon>Stylonychinae</taxon>
        <taxon>Stylonychia</taxon>
    </lineage>
</organism>
<protein>
    <submittedName>
        <fullName evidence="3">Uncharacterized protein</fullName>
    </submittedName>
</protein>
<dbReference type="InParanoid" id="A0A078BBN3"/>
<proteinExistence type="predicted"/>
<reference evidence="3 4" key="1">
    <citation type="submission" date="2014-06" db="EMBL/GenBank/DDBJ databases">
        <authorList>
            <person name="Swart Estienne"/>
        </authorList>
    </citation>
    <scope>NUCLEOTIDE SEQUENCE [LARGE SCALE GENOMIC DNA]</scope>
    <source>
        <strain evidence="3 4">130c</strain>
    </source>
</reference>